<evidence type="ECO:0000256" key="6">
    <source>
        <dbReference type="ARBA" id="ARBA00049075"/>
    </source>
</evidence>
<dbReference type="InterPro" id="IPR019012">
    <property type="entry name" value="RNA_cap_Gua-N2-MeTrfase"/>
</dbReference>
<protein>
    <recommendedName>
        <fullName evidence="1">Trimethylguanosine synthase</fullName>
    </recommendedName>
    <alternativeName>
        <fullName evidence="7">Cap-specific guanine-N(2) methyltransferase</fullName>
    </alternativeName>
</protein>
<reference evidence="8 9" key="1">
    <citation type="journal article" date="2024" name="Commun. Biol.">
        <title>Comparative genomic analysis of thermophilic fungi reveals convergent evolutionary adaptations and gene losses.</title>
        <authorList>
            <person name="Steindorff A.S."/>
            <person name="Aguilar-Pontes M.V."/>
            <person name="Robinson A.J."/>
            <person name="Andreopoulos B."/>
            <person name="LaButti K."/>
            <person name="Kuo A."/>
            <person name="Mondo S."/>
            <person name="Riley R."/>
            <person name="Otillar R."/>
            <person name="Haridas S."/>
            <person name="Lipzen A."/>
            <person name="Grimwood J."/>
            <person name="Schmutz J."/>
            <person name="Clum A."/>
            <person name="Reid I.D."/>
            <person name="Moisan M.C."/>
            <person name="Butler G."/>
            <person name="Nguyen T.T.M."/>
            <person name="Dewar K."/>
            <person name="Conant G."/>
            <person name="Drula E."/>
            <person name="Henrissat B."/>
            <person name="Hansel C."/>
            <person name="Singer S."/>
            <person name="Hutchinson M.I."/>
            <person name="de Vries R.P."/>
            <person name="Natvig D.O."/>
            <person name="Powell A.J."/>
            <person name="Tsang A."/>
            <person name="Grigoriev I.V."/>
        </authorList>
    </citation>
    <scope>NUCLEOTIDE SEQUENCE [LARGE SCALE GENOMIC DNA]</scope>
    <source>
        <strain evidence="8 9">ATCC 24622</strain>
    </source>
</reference>
<evidence type="ECO:0000313" key="9">
    <source>
        <dbReference type="Proteomes" id="UP001586593"/>
    </source>
</evidence>
<dbReference type="Proteomes" id="UP001586593">
    <property type="component" value="Unassembled WGS sequence"/>
</dbReference>
<evidence type="ECO:0000313" key="8">
    <source>
        <dbReference type="EMBL" id="KAL1880806.1"/>
    </source>
</evidence>
<comment type="catalytic activity">
    <reaction evidence="5">
        <text>a 5'-end (N(2),N(7)-dimethyl 5'-triphosphoguanosine)-ribonucleoside in snRNA + S-adenosyl-L-methionine = a 5'-end (N(2),N(2),N(7)-trimethyl 5'-triphosphoguanosine)-ribonucleoside in snRNA + S-adenosyl-L-homocysteine + H(+)</text>
        <dbReference type="Rhea" id="RHEA:78479"/>
        <dbReference type="Rhea" id="RHEA-COMP:19087"/>
        <dbReference type="Rhea" id="RHEA-COMP:19089"/>
        <dbReference type="ChEBI" id="CHEBI:15378"/>
        <dbReference type="ChEBI" id="CHEBI:57856"/>
        <dbReference type="ChEBI" id="CHEBI:59789"/>
        <dbReference type="ChEBI" id="CHEBI:167623"/>
        <dbReference type="ChEBI" id="CHEBI:172880"/>
    </reaction>
    <physiologicalReaction direction="left-to-right" evidence="5">
        <dbReference type="Rhea" id="RHEA:78480"/>
    </physiologicalReaction>
</comment>
<dbReference type="CDD" id="cd02440">
    <property type="entry name" value="AdoMet_MTases"/>
    <property type="match status" value="1"/>
</dbReference>
<dbReference type="Pfam" id="PF09445">
    <property type="entry name" value="Methyltransf_15"/>
    <property type="match status" value="1"/>
</dbReference>
<evidence type="ECO:0000256" key="1">
    <source>
        <dbReference type="ARBA" id="ARBA00018517"/>
    </source>
</evidence>
<gene>
    <name evidence="8" type="ORF">VTK73DRAFT_4976</name>
</gene>
<comment type="catalytic activity">
    <reaction evidence="4">
        <text>a 5'-end (N(7)-methyl 5'-triphosphoguanosine)-ribonucleoside in snoRNA + S-adenosyl-L-methionine = a 5'-end (N(2),N(7)-dimethyl 5'-triphosphoguanosine)-ribonucleoside in snoRNA + S-adenosyl-L-homocysteine + H(+)</text>
        <dbReference type="Rhea" id="RHEA:78475"/>
        <dbReference type="Rhea" id="RHEA-COMP:19086"/>
        <dbReference type="Rhea" id="RHEA-COMP:19088"/>
        <dbReference type="ChEBI" id="CHEBI:15378"/>
        <dbReference type="ChEBI" id="CHEBI:57856"/>
        <dbReference type="ChEBI" id="CHEBI:59789"/>
        <dbReference type="ChEBI" id="CHEBI:156461"/>
        <dbReference type="ChEBI" id="CHEBI:172880"/>
    </reaction>
    <physiologicalReaction direction="left-to-right" evidence="4">
        <dbReference type="Rhea" id="RHEA:78476"/>
    </physiologicalReaction>
</comment>
<sequence length="267" mass="30119">MGFKKADELPLTDECHHYSRVAEVPWDIQKYWHQRYSIFSYYDYDVHLTDDAWFGVTPEPVANKIAEDLSDLTPDYKTVLIDLFGGAGGNTIAFALSGRWSRVVAVERDAATLACAQHNAAVYGVPEGIITWVLGDCFDYVSWLKEQQQDDPAITDDDGEYDDGKVDLRVDLHSTVFFASPPWGGVSYRNHDVFDLRLMQPYNLTQLHAACHPYQHALYLPRTSDLRQIAKLAPEGKKVDVVQYCMEGASKALVAYVPEDSQDSKES</sequence>
<comment type="similarity">
    <text evidence="2">Belongs to the methyltransferase superfamily. Trimethylguanosine synthase family.</text>
</comment>
<dbReference type="InterPro" id="IPR029063">
    <property type="entry name" value="SAM-dependent_MTases_sf"/>
</dbReference>
<dbReference type="Gene3D" id="3.40.50.150">
    <property type="entry name" value="Vaccinia Virus protein VP39"/>
    <property type="match status" value="1"/>
</dbReference>
<proteinExistence type="inferred from homology"/>
<evidence type="ECO:0000256" key="4">
    <source>
        <dbReference type="ARBA" id="ARBA00048740"/>
    </source>
</evidence>
<comment type="caution">
    <text evidence="8">The sequence shown here is derived from an EMBL/GenBank/DDBJ whole genome shotgun (WGS) entry which is preliminary data.</text>
</comment>
<accession>A0ABR3XXR0</accession>
<dbReference type="EMBL" id="JAZHXJ010000028">
    <property type="protein sequence ID" value="KAL1880806.1"/>
    <property type="molecule type" value="Genomic_DNA"/>
</dbReference>
<comment type="catalytic activity">
    <reaction evidence="3">
        <text>a 5'-end (N(2),N(7)-dimethyl 5'-triphosphoguanosine)-ribonucleoside in snoRNA + S-adenosyl-L-methionine = a 5'-end (N(2),N(2),N(7)-trimethyl 5'-triphosphoguanosine)-ribonucleoside in snoRNA + S-adenosyl-L-homocysteine + H(+)</text>
        <dbReference type="Rhea" id="RHEA:78507"/>
        <dbReference type="Rhea" id="RHEA-COMP:19088"/>
        <dbReference type="Rhea" id="RHEA-COMP:19090"/>
        <dbReference type="ChEBI" id="CHEBI:15378"/>
        <dbReference type="ChEBI" id="CHEBI:57856"/>
        <dbReference type="ChEBI" id="CHEBI:59789"/>
        <dbReference type="ChEBI" id="CHEBI:167623"/>
        <dbReference type="ChEBI" id="CHEBI:172880"/>
    </reaction>
    <physiologicalReaction direction="left-to-right" evidence="3">
        <dbReference type="Rhea" id="RHEA:78508"/>
    </physiologicalReaction>
</comment>
<name>A0ABR3XXR0_9PEZI</name>
<comment type="catalytic activity">
    <reaction evidence="6">
        <text>a 5'-end (N(7)-methyl 5'-triphosphoguanosine)-ribonucleoside in snRNA + S-adenosyl-L-methionine = a 5'-end (N(2),N(7)-dimethyl 5'-triphosphoguanosine)-ribonucleoside in snRNA + S-adenosyl-L-homocysteine + H(+)</text>
        <dbReference type="Rhea" id="RHEA:78471"/>
        <dbReference type="Rhea" id="RHEA-COMP:19085"/>
        <dbReference type="Rhea" id="RHEA-COMP:19087"/>
        <dbReference type="ChEBI" id="CHEBI:15378"/>
        <dbReference type="ChEBI" id="CHEBI:57856"/>
        <dbReference type="ChEBI" id="CHEBI:59789"/>
        <dbReference type="ChEBI" id="CHEBI:156461"/>
        <dbReference type="ChEBI" id="CHEBI:172880"/>
    </reaction>
    <physiologicalReaction direction="left-to-right" evidence="6">
        <dbReference type="Rhea" id="RHEA:78472"/>
    </physiologicalReaction>
</comment>
<dbReference type="PANTHER" id="PTHR14741:SF32">
    <property type="entry name" value="TRIMETHYLGUANOSINE SYNTHASE"/>
    <property type="match status" value="1"/>
</dbReference>
<evidence type="ECO:0000256" key="5">
    <source>
        <dbReference type="ARBA" id="ARBA00048763"/>
    </source>
</evidence>
<dbReference type="PANTHER" id="PTHR14741">
    <property type="entry name" value="S-ADENOSYLMETHIONINE-DEPENDENT METHYLTRANSFERASE RELATED"/>
    <property type="match status" value="1"/>
</dbReference>
<evidence type="ECO:0000256" key="7">
    <source>
        <dbReference type="ARBA" id="ARBA00049790"/>
    </source>
</evidence>
<dbReference type="SUPFAM" id="SSF53335">
    <property type="entry name" value="S-adenosyl-L-methionine-dependent methyltransferases"/>
    <property type="match status" value="1"/>
</dbReference>
<keyword evidence="9" id="KW-1185">Reference proteome</keyword>
<organism evidence="8 9">
    <name type="scientific">Phialemonium thermophilum</name>
    <dbReference type="NCBI Taxonomy" id="223376"/>
    <lineage>
        <taxon>Eukaryota</taxon>
        <taxon>Fungi</taxon>
        <taxon>Dikarya</taxon>
        <taxon>Ascomycota</taxon>
        <taxon>Pezizomycotina</taxon>
        <taxon>Sordariomycetes</taxon>
        <taxon>Sordariomycetidae</taxon>
        <taxon>Cephalothecales</taxon>
        <taxon>Cephalothecaceae</taxon>
        <taxon>Phialemonium</taxon>
    </lineage>
</organism>
<evidence type="ECO:0000256" key="3">
    <source>
        <dbReference type="ARBA" id="ARBA00047418"/>
    </source>
</evidence>
<evidence type="ECO:0000256" key="2">
    <source>
        <dbReference type="ARBA" id="ARBA00025783"/>
    </source>
</evidence>